<evidence type="ECO:0000313" key="5">
    <source>
        <dbReference type="Proteomes" id="UP001378188"/>
    </source>
</evidence>
<dbReference type="InterPro" id="IPR017853">
    <property type="entry name" value="GH"/>
</dbReference>
<comment type="similarity">
    <text evidence="2">Belongs to the NAD(P)-dependent epimerase/dehydratase family.</text>
</comment>
<name>A0AAW9RQT3_9HYPH</name>
<evidence type="ECO:0000313" key="4">
    <source>
        <dbReference type="EMBL" id="MEJ8570453.1"/>
    </source>
</evidence>
<accession>A0AAW9RQT3</accession>
<dbReference type="InterPro" id="IPR036291">
    <property type="entry name" value="NAD(P)-bd_dom_sf"/>
</dbReference>
<feature type="domain" description="NAD-dependent epimerase/dehydratase" evidence="3">
    <location>
        <begin position="327"/>
        <end position="588"/>
    </location>
</feature>
<dbReference type="AlphaFoldDB" id="A0AAW9RQT3"/>
<comment type="pathway">
    <text evidence="1">Bacterial outer membrane biogenesis; LPS O-antigen biosynthesis.</text>
</comment>
<organism evidence="4 5">
    <name type="scientific">Microbaculum marinum</name>
    <dbReference type="NCBI Taxonomy" id="1764581"/>
    <lineage>
        <taxon>Bacteria</taxon>
        <taxon>Pseudomonadati</taxon>
        <taxon>Pseudomonadota</taxon>
        <taxon>Alphaproteobacteria</taxon>
        <taxon>Hyphomicrobiales</taxon>
        <taxon>Tepidamorphaceae</taxon>
        <taxon>Microbaculum</taxon>
    </lineage>
</organism>
<keyword evidence="5" id="KW-1185">Reference proteome</keyword>
<dbReference type="EMBL" id="JAZHOF010000001">
    <property type="protein sequence ID" value="MEJ8570453.1"/>
    <property type="molecule type" value="Genomic_DNA"/>
</dbReference>
<gene>
    <name evidence="4" type="ORF">V3328_03160</name>
</gene>
<dbReference type="InterPro" id="IPR001509">
    <property type="entry name" value="Epimerase_deHydtase"/>
</dbReference>
<sequence>MNAAPPSRSERTYGFVEWFRPGEYERTEETLPDLLSSGASYVRTHLSWAEYLAPGGEDWYDWLLPKLGRHIDVLPCIHYTPPSLSRNGQTTGAPRVLKDYADFIDHVLTRYGKHFRYIELWNEPNNLLDWDWREDIDYTLFCEMVGGAAYWAKRRGWRPVLGGPCPFDAHWIDLMGERGVLEQVYAVGLHGFPGTWDSEEGSWLGWDRYIEETRQIADRYNRDAEIWITETGYSTWRRDEAEQAQRFLDALEAPVQRMYWYSWRDVPSDVAVQEGHWFDPRHYHLGAVDHANRPKLLARLLMDGGVSHVRTITELAAPSVTGRARPIAITGGSGFIGCNLADSFLRDGEDVVVIDNLSRKGVEQNLNWLRDEHGSQVHAVLADVRDPAGFEDAIADAKAVFHLAAQTAVTSSLEDPLQDFEVNARGSINVLEAVRKAGRDIPVVFASTNKVYGGLEDLEMIELDDRYIPADEELRSHGIGEGQGLDLCTPYGCSKGVADQYVLDYAKHFGLRSCVLRMSCIYGPHQFGTEDQGWVAHFLLKALKGEQISVYGDGKQVRDVLHVADAIAAYRGLHASIDQASGQAFNLGGGPHNAVSINTVLRQIDRLVGHRTAYSYGDWRQGDQLYFVADTRKLSALTGWRPRVSWREGLASLCDWLARHRLQQPDPRKVIA</sequence>
<evidence type="ECO:0000256" key="2">
    <source>
        <dbReference type="ARBA" id="ARBA00007637"/>
    </source>
</evidence>
<dbReference type="RefSeq" id="WP_340328182.1">
    <property type="nucleotide sequence ID" value="NZ_JAZHOF010000001.1"/>
</dbReference>
<dbReference type="PANTHER" id="PTHR43000">
    <property type="entry name" value="DTDP-D-GLUCOSE 4,6-DEHYDRATASE-RELATED"/>
    <property type="match status" value="1"/>
</dbReference>
<protein>
    <submittedName>
        <fullName evidence="4">NAD-dependent epimerase/dehydratase family protein</fullName>
    </submittedName>
</protein>
<reference evidence="4 5" key="1">
    <citation type="submission" date="2024-02" db="EMBL/GenBank/DDBJ databases">
        <title>Genome analysis and characterization of Microbaculum marinisediminis sp. nov., isolated from marine sediment.</title>
        <authorList>
            <person name="Du Z.-J."/>
            <person name="Ye Y.-Q."/>
            <person name="Zhang Z.-R."/>
            <person name="Yuan S.-M."/>
            <person name="Zhang X.-Y."/>
        </authorList>
    </citation>
    <scope>NUCLEOTIDE SEQUENCE [LARGE SCALE GENOMIC DNA]</scope>
    <source>
        <strain evidence="4 5">SDUM1044001</strain>
    </source>
</reference>
<dbReference type="SUPFAM" id="SSF51735">
    <property type="entry name" value="NAD(P)-binding Rossmann-fold domains"/>
    <property type="match status" value="1"/>
</dbReference>
<dbReference type="Gene3D" id="3.20.20.80">
    <property type="entry name" value="Glycosidases"/>
    <property type="match status" value="1"/>
</dbReference>
<dbReference type="Gene3D" id="3.40.50.720">
    <property type="entry name" value="NAD(P)-binding Rossmann-like Domain"/>
    <property type="match status" value="1"/>
</dbReference>
<dbReference type="Pfam" id="PF01370">
    <property type="entry name" value="Epimerase"/>
    <property type="match status" value="1"/>
</dbReference>
<dbReference type="Proteomes" id="UP001378188">
    <property type="component" value="Unassembled WGS sequence"/>
</dbReference>
<evidence type="ECO:0000256" key="1">
    <source>
        <dbReference type="ARBA" id="ARBA00005125"/>
    </source>
</evidence>
<proteinExistence type="inferred from homology"/>
<dbReference type="SUPFAM" id="SSF51445">
    <property type="entry name" value="(Trans)glycosidases"/>
    <property type="match status" value="1"/>
</dbReference>
<comment type="caution">
    <text evidence="4">The sequence shown here is derived from an EMBL/GenBank/DDBJ whole genome shotgun (WGS) entry which is preliminary data.</text>
</comment>
<evidence type="ECO:0000259" key="3">
    <source>
        <dbReference type="Pfam" id="PF01370"/>
    </source>
</evidence>